<keyword evidence="1" id="KW-0285">Flavoprotein</keyword>
<dbReference type="Gene3D" id="3.50.50.60">
    <property type="entry name" value="FAD/NAD(P)-binding domain"/>
    <property type="match status" value="1"/>
</dbReference>
<dbReference type="InterPro" id="IPR036188">
    <property type="entry name" value="FAD/NAD-bd_sf"/>
</dbReference>
<evidence type="ECO:0000313" key="6">
    <source>
        <dbReference type="EMBL" id="CEM45112.1"/>
    </source>
</evidence>
<dbReference type="GO" id="GO:0004497">
    <property type="term" value="F:monooxygenase activity"/>
    <property type="evidence" value="ECO:0007669"/>
    <property type="project" value="UniProtKB-KW"/>
</dbReference>
<feature type="compositionally biased region" description="Basic and acidic residues" evidence="5">
    <location>
        <begin position="447"/>
        <end position="466"/>
    </location>
</feature>
<proteinExistence type="predicted"/>
<dbReference type="VEuPathDB" id="CryptoDB:Cvel_28910"/>
<reference evidence="6" key="1">
    <citation type="submission" date="2014-11" db="EMBL/GenBank/DDBJ databases">
        <authorList>
            <person name="Otto D Thomas"/>
            <person name="Naeem Raeece"/>
        </authorList>
    </citation>
    <scope>NUCLEOTIDE SEQUENCE</scope>
</reference>
<dbReference type="PANTHER" id="PTHR46972">
    <property type="entry name" value="MONOOXYGENASE ASQM-RELATED"/>
    <property type="match status" value="1"/>
</dbReference>
<dbReference type="EMBL" id="CDMZ01003103">
    <property type="protein sequence ID" value="CEM45112.1"/>
    <property type="molecule type" value="Genomic_DNA"/>
</dbReference>
<name>A0A0G4HLV1_9ALVE</name>
<keyword evidence="3" id="KW-0560">Oxidoreductase</keyword>
<keyword evidence="2" id="KW-0274">FAD</keyword>
<evidence type="ECO:0000256" key="5">
    <source>
        <dbReference type="SAM" id="MobiDB-lite"/>
    </source>
</evidence>
<evidence type="ECO:0008006" key="7">
    <source>
        <dbReference type="Google" id="ProtNLM"/>
    </source>
</evidence>
<accession>A0A0G4HLV1</accession>
<sequence length="513" mass="56946">MSSRVCVPRVCIAGGGISGLALAGILANKLGNNVSIDILERAQKGRDEGYGLDIDARGQEALRRCGIEFPQLYWQISRERSDVMKIYHPKTASNGEAMMFTAFKPRLLQRLFPSWFPAQPESNRAALRDLLLEQMASKCDNVSVRHSAPVSSVRLCHEGDEQSVVEGRGENPDAVEVLGLEGELLGEYDLVVDATGVHSVLRSVRVNDPVGKHFGGLYMIHGLIEDPESKCSAEFVRRLGQGTLSVMGRGYSVWFQRFGAASSDHRTAFFYLYWADPSLPSFDEDLLHRAVGIVPSKSRAEGLKKDAASLSMIISWLHEDMGGRFDSVWHEAVDKLDRATVRAVPVHGDETELKSEAELGRLPLICVGDSLRNIGLGGGGNLALEDALEVSEILCKPGAFDETTGRFLPHREGVGMREVEKGMLKRKKEFHAQREKQVKWIRTRPGKQKEKEGEGKEGGEMEKDNENANFEPRLMFKRRLTRWGADLILSLCRGLFWMEEKWMPGGAGSRPAA</sequence>
<dbReference type="SUPFAM" id="SSF51905">
    <property type="entry name" value="FAD/NAD(P)-binding domain"/>
    <property type="match status" value="1"/>
</dbReference>
<dbReference type="PANTHER" id="PTHR46972:SF1">
    <property type="entry name" value="FAD DEPENDENT OXIDOREDUCTASE DOMAIN-CONTAINING PROTEIN"/>
    <property type="match status" value="1"/>
</dbReference>
<evidence type="ECO:0000256" key="2">
    <source>
        <dbReference type="ARBA" id="ARBA00022827"/>
    </source>
</evidence>
<dbReference type="AlphaFoldDB" id="A0A0G4HLV1"/>
<gene>
    <name evidence="6" type="ORF">Cvel_28910</name>
</gene>
<keyword evidence="4" id="KW-0503">Monooxygenase</keyword>
<protein>
    <recommendedName>
        <fullName evidence="7">FAD-binding domain-containing protein</fullName>
    </recommendedName>
</protein>
<evidence type="ECO:0000256" key="3">
    <source>
        <dbReference type="ARBA" id="ARBA00023002"/>
    </source>
</evidence>
<organism evidence="6">
    <name type="scientific">Chromera velia CCMP2878</name>
    <dbReference type="NCBI Taxonomy" id="1169474"/>
    <lineage>
        <taxon>Eukaryota</taxon>
        <taxon>Sar</taxon>
        <taxon>Alveolata</taxon>
        <taxon>Colpodellida</taxon>
        <taxon>Chromeraceae</taxon>
        <taxon>Chromera</taxon>
    </lineage>
</organism>
<evidence type="ECO:0000256" key="1">
    <source>
        <dbReference type="ARBA" id="ARBA00022630"/>
    </source>
</evidence>
<feature type="region of interest" description="Disordered" evidence="5">
    <location>
        <begin position="442"/>
        <end position="466"/>
    </location>
</feature>
<evidence type="ECO:0000256" key="4">
    <source>
        <dbReference type="ARBA" id="ARBA00023033"/>
    </source>
</evidence>